<dbReference type="PANTHER" id="PTHR31876:SF26">
    <property type="entry name" value="PROTEIN LIKE COV 2"/>
    <property type="match status" value="1"/>
</dbReference>
<accession>A0A1D8S6X5</accession>
<evidence type="ECO:0000256" key="1">
    <source>
        <dbReference type="SAM" id="Phobius"/>
    </source>
</evidence>
<gene>
    <name evidence="3" type="ORF">HSR6_2023</name>
    <name evidence="2" type="ORF">HTSR_1948</name>
</gene>
<reference evidence="2 4" key="1">
    <citation type="submission" date="2016-06" db="EMBL/GenBank/DDBJ databases">
        <title>Discovery of anaerobic lithoheterotrophic haloarchaeon capable of sulfur respiration by hydrogen and formate.</title>
        <authorList>
            <person name="Sorokin D.Y."/>
            <person name="Kublanov I.V."/>
            <person name="Roman P."/>
            <person name="Sinninghe Damste J.S."/>
            <person name="Golyshin P.N."/>
            <person name="Rojo D."/>
            <person name="Ciordia S."/>
            <person name="Mena Md.C."/>
            <person name="Ferrer M."/>
            <person name="Smedile F."/>
            <person name="Messina E."/>
            <person name="La Cono V."/>
            <person name="Yakimov M.M."/>
        </authorList>
    </citation>
    <scope>NUCLEOTIDE SEQUENCE [LARGE SCALE GENOMIC DNA]</scope>
    <source>
        <strain evidence="2 4">HTSR1</strain>
    </source>
</reference>
<dbReference type="Proteomes" id="UP000185608">
    <property type="component" value="Chromosome"/>
</dbReference>
<dbReference type="KEGG" id="hhsr:HSR6_2023"/>
<name>A0A1D8S6X5_9EURY</name>
<evidence type="ECO:0008006" key="6">
    <source>
        <dbReference type="Google" id="ProtNLM"/>
    </source>
</evidence>
<feature type="transmembrane region" description="Helical" evidence="1">
    <location>
        <begin position="59"/>
        <end position="76"/>
    </location>
</feature>
<evidence type="ECO:0000313" key="5">
    <source>
        <dbReference type="Proteomes" id="UP000186165"/>
    </source>
</evidence>
<dbReference type="EMBL" id="CP016070">
    <property type="protein sequence ID" value="AOW81110.1"/>
    <property type="molecule type" value="Genomic_DNA"/>
</dbReference>
<dbReference type="GeneID" id="30418557"/>
<keyword evidence="1" id="KW-1133">Transmembrane helix</keyword>
<dbReference type="Pfam" id="PF04367">
    <property type="entry name" value="DUF502"/>
    <property type="match status" value="1"/>
</dbReference>
<keyword evidence="5" id="KW-1185">Reference proteome</keyword>
<dbReference type="KEGG" id="halh:HTSR_1948"/>
<reference evidence="5" key="2">
    <citation type="submission" date="2016-08" db="EMBL/GenBank/DDBJ databases">
        <title>Discovery of first anaerobic lithoheterotrophic haloarchae widely represented in hypersaline habitats.</title>
        <authorList>
            <person name="Sorokin D.Y."/>
            <person name="Kublanov I.V."/>
            <person name="Roman P."/>
            <person name="Sinninghe Damste J.S."/>
            <person name="Golyshin P.N."/>
            <person name="Rojo D."/>
            <person name="Ciordia S."/>
            <person name="Mena Md.C."/>
            <person name="Ferrer M."/>
            <person name="Smedile F."/>
            <person name="Messina E."/>
            <person name="La Cono V."/>
            <person name="Yakimov M.M."/>
        </authorList>
    </citation>
    <scope>NUCLEOTIDE SEQUENCE [LARGE SCALE GENOMIC DNA]</scope>
    <source>
        <strain evidence="5">HSR6</strain>
    </source>
</reference>
<evidence type="ECO:0000313" key="3">
    <source>
        <dbReference type="EMBL" id="APE96452.1"/>
    </source>
</evidence>
<dbReference type="OrthoDB" id="51558at2157"/>
<dbReference type="EMBL" id="CP016804">
    <property type="protein sequence ID" value="APE96452.1"/>
    <property type="molecule type" value="Genomic_DNA"/>
</dbReference>
<evidence type="ECO:0000313" key="4">
    <source>
        <dbReference type="Proteomes" id="UP000185608"/>
    </source>
</evidence>
<reference evidence="3" key="3">
    <citation type="journal article" date="2017" name="ISME J.">
        <title>Discovery of anaerobic lithoheterotrophic haloarchaea, ubiquitous in hypersaline habitats.</title>
        <authorList>
            <person name="Sorokin D.Y."/>
            <person name="Messina E."/>
            <person name="Smedile F."/>
            <person name="Roman P."/>
            <person name="Damste J.S.S."/>
            <person name="Ciordia S."/>
            <person name="Mena M.C."/>
            <person name="Ferrer M."/>
            <person name="Golyshin P.N."/>
            <person name="Kublanov I.V."/>
            <person name="Samarov N.I."/>
            <person name="Toshchakov S.V."/>
            <person name="La Cono V."/>
            <person name="Yakimov M.M."/>
        </authorList>
    </citation>
    <scope>NUCLEOTIDE SEQUENCE</scope>
    <source>
        <strain evidence="3">HSR6</strain>
    </source>
</reference>
<dbReference type="PANTHER" id="PTHR31876">
    <property type="entry name" value="COV-LIKE PROTEIN 1"/>
    <property type="match status" value="1"/>
</dbReference>
<accession>A0A1J1AE79</accession>
<proteinExistence type="predicted"/>
<dbReference type="RefSeq" id="WP_070365757.1">
    <property type="nucleotide sequence ID" value="NZ_CP016070.1"/>
</dbReference>
<dbReference type="InterPro" id="IPR007462">
    <property type="entry name" value="COV1-like"/>
</dbReference>
<organism evidence="2 4">
    <name type="scientific">Halodesulfurarchaeum formicicum</name>
    <dbReference type="NCBI Taxonomy" id="1873524"/>
    <lineage>
        <taxon>Archaea</taxon>
        <taxon>Methanobacteriati</taxon>
        <taxon>Methanobacteriota</taxon>
        <taxon>Stenosarchaea group</taxon>
        <taxon>Halobacteria</taxon>
        <taxon>Halobacteriales</taxon>
        <taxon>Halobacteriaceae</taxon>
        <taxon>Halodesulfurarchaeum</taxon>
    </lineage>
</organism>
<evidence type="ECO:0000313" key="2">
    <source>
        <dbReference type="EMBL" id="AOW81110.1"/>
    </source>
</evidence>
<keyword evidence="1" id="KW-0472">Membrane</keyword>
<dbReference type="AlphaFoldDB" id="A0A1D8S6X5"/>
<keyword evidence="1" id="KW-0812">Transmembrane</keyword>
<protein>
    <recommendedName>
        <fullName evidence="6">Transporter</fullName>
    </recommendedName>
</protein>
<dbReference type="Proteomes" id="UP000186165">
    <property type="component" value="Chromosome"/>
</dbReference>
<feature type="transmembrane region" description="Helical" evidence="1">
    <location>
        <begin position="12"/>
        <end position="39"/>
    </location>
</feature>
<sequence length="207" mass="22722">MNGQDLLRTLRTGFVSGVVVVAPLVVTWLVLSVLFGWLVSAIDPLLVLWPGETGFVENAVALVLLVGVITGLGIAFRRGTGDELIVQFDHVMERIPIVRTIYSPTREASTALLKHGDQFERVVLVEWPRKGVYTLGFVTDETPDRLSTRLPESEYVDVYIPMSPNPMGGYLTIVARSKVIATELSVTEGLRIVVTTGLYGDREADLP</sequence>